<dbReference type="RefSeq" id="WP_189170518.1">
    <property type="nucleotide sequence ID" value="NZ_BMQB01000005.1"/>
</dbReference>
<dbReference type="PANTHER" id="PTHR38847:SF1">
    <property type="entry name" value="PSEUDOURIDINE SYNTHASE RSUA_RLUA-LIKE DOMAIN-CONTAINING PROTEIN"/>
    <property type="match status" value="1"/>
</dbReference>
<sequence length="212" mass="22877">MQLATRAAAVCAATAAVVAVAAPAAAGPDRRGPDRTPRPYGIEVLDLRGSGCADDTATVSLSNDNLALTVVYGDYSVELAAGQRRARKDCHISLRVRSPRGTQYAISSVDQRGFADLAGPVRGRFTADYHYARGRTVYRTARNFAPPVTDIWQDTASDLRYSRCGEDRPLHLDSSIELWGRGSDAATSFLAIDTTDADAAATTFGLRWRHCR</sequence>
<evidence type="ECO:0000313" key="3">
    <source>
        <dbReference type="Proteomes" id="UP000649739"/>
    </source>
</evidence>
<proteinExistence type="predicted"/>
<evidence type="ECO:0000256" key="1">
    <source>
        <dbReference type="SAM" id="SignalP"/>
    </source>
</evidence>
<comment type="caution">
    <text evidence="2">The sequence shown here is derived from an EMBL/GenBank/DDBJ whole genome shotgun (WGS) entry which is preliminary data.</text>
</comment>
<dbReference type="InterPro" id="IPR025649">
    <property type="entry name" value="DUF4360"/>
</dbReference>
<protein>
    <recommendedName>
        <fullName evidence="4">DUF4360 domain-containing protein</fullName>
    </recommendedName>
</protein>
<dbReference type="EMBL" id="BMQB01000005">
    <property type="protein sequence ID" value="GGJ96115.1"/>
    <property type="molecule type" value="Genomic_DNA"/>
</dbReference>
<reference evidence="2" key="2">
    <citation type="submission" date="2020-09" db="EMBL/GenBank/DDBJ databases">
        <authorList>
            <person name="Sun Q."/>
            <person name="Ohkuma M."/>
        </authorList>
    </citation>
    <scope>NUCLEOTIDE SEQUENCE</scope>
    <source>
        <strain evidence="2">JCM 3090</strain>
    </source>
</reference>
<dbReference type="Pfam" id="PF14273">
    <property type="entry name" value="DUF4360"/>
    <property type="match status" value="1"/>
</dbReference>
<organism evidence="2 3">
    <name type="scientific">Pilimelia anulata</name>
    <dbReference type="NCBI Taxonomy" id="53371"/>
    <lineage>
        <taxon>Bacteria</taxon>
        <taxon>Bacillati</taxon>
        <taxon>Actinomycetota</taxon>
        <taxon>Actinomycetes</taxon>
        <taxon>Micromonosporales</taxon>
        <taxon>Micromonosporaceae</taxon>
        <taxon>Pilimelia</taxon>
    </lineage>
</organism>
<keyword evidence="1" id="KW-0732">Signal</keyword>
<accession>A0A8J3B5U5</accession>
<reference evidence="2" key="1">
    <citation type="journal article" date="2014" name="Int. J. Syst. Evol. Microbiol.">
        <title>Complete genome sequence of Corynebacterium casei LMG S-19264T (=DSM 44701T), isolated from a smear-ripened cheese.</title>
        <authorList>
            <consortium name="US DOE Joint Genome Institute (JGI-PGF)"/>
            <person name="Walter F."/>
            <person name="Albersmeier A."/>
            <person name="Kalinowski J."/>
            <person name="Ruckert C."/>
        </authorList>
    </citation>
    <scope>NUCLEOTIDE SEQUENCE</scope>
    <source>
        <strain evidence="2">JCM 3090</strain>
    </source>
</reference>
<keyword evidence="3" id="KW-1185">Reference proteome</keyword>
<name>A0A8J3B5U5_9ACTN</name>
<feature type="signal peptide" evidence="1">
    <location>
        <begin position="1"/>
        <end position="26"/>
    </location>
</feature>
<dbReference type="AlphaFoldDB" id="A0A8J3B5U5"/>
<evidence type="ECO:0000313" key="2">
    <source>
        <dbReference type="EMBL" id="GGJ96115.1"/>
    </source>
</evidence>
<evidence type="ECO:0008006" key="4">
    <source>
        <dbReference type="Google" id="ProtNLM"/>
    </source>
</evidence>
<gene>
    <name evidence="2" type="ORF">GCM10010123_27580</name>
</gene>
<feature type="chain" id="PRO_5038534384" description="DUF4360 domain-containing protein" evidence="1">
    <location>
        <begin position="27"/>
        <end position="212"/>
    </location>
</feature>
<dbReference type="Proteomes" id="UP000649739">
    <property type="component" value="Unassembled WGS sequence"/>
</dbReference>
<dbReference type="PANTHER" id="PTHR38847">
    <property type="match status" value="1"/>
</dbReference>